<evidence type="ECO:0000313" key="4">
    <source>
        <dbReference type="Proteomes" id="UP000191110"/>
    </source>
</evidence>
<accession>A0A1T2L5J0</accession>
<feature type="domain" description="Tll0287-like" evidence="2">
    <location>
        <begin position="29"/>
        <end position="208"/>
    </location>
</feature>
<comment type="caution">
    <text evidence="3">The sequence shown here is derived from an EMBL/GenBank/DDBJ whole genome shotgun (WGS) entry which is preliminary data.</text>
</comment>
<evidence type="ECO:0000313" key="3">
    <source>
        <dbReference type="EMBL" id="OOZ40332.1"/>
    </source>
</evidence>
<organism evidence="3 4">
    <name type="scientific">Solemya pervernicosa gill symbiont</name>
    <dbReference type="NCBI Taxonomy" id="642797"/>
    <lineage>
        <taxon>Bacteria</taxon>
        <taxon>Pseudomonadati</taxon>
        <taxon>Pseudomonadota</taxon>
        <taxon>Gammaproteobacteria</taxon>
        <taxon>sulfur-oxidizing symbionts</taxon>
    </lineage>
</organism>
<dbReference type="RefSeq" id="WP_078483592.1">
    <property type="nucleotide sequence ID" value="NZ_MPRL01000027.1"/>
</dbReference>
<sequence>MKKILIAAAVAVACQSGIAMADEIGDRSAKSRTVIKNMVKNMKGMLMSEIKKGGPAGAIDVCSKKAPMAMGKVMKKTGWTKVGRTSLKIRNPGNAPDAWELAVLKSFESRKAKGEDITKMEYAEIVTSGVSDSSGNGVRSTYGSVSAAGGKKAFRYMKAIPTGKPCMNCHATKIKPAVEAKLKELYPTDKARGFKPGDIRGAFTFIQPM</sequence>
<protein>
    <recommendedName>
        <fullName evidence="2">Tll0287-like domain-containing protein</fullName>
    </recommendedName>
</protein>
<dbReference type="Pfam" id="PF11845">
    <property type="entry name" value="Tll0287-like"/>
    <property type="match status" value="1"/>
</dbReference>
<gene>
    <name evidence="3" type="ORF">BOW53_08135</name>
</gene>
<feature type="signal peptide" evidence="1">
    <location>
        <begin position="1"/>
        <end position="21"/>
    </location>
</feature>
<keyword evidence="4" id="KW-1185">Reference proteome</keyword>
<keyword evidence="1" id="KW-0732">Signal</keyword>
<dbReference type="InterPro" id="IPR021796">
    <property type="entry name" value="Tll0287-like_dom"/>
</dbReference>
<feature type="chain" id="PRO_5013363741" description="Tll0287-like domain-containing protein" evidence="1">
    <location>
        <begin position="22"/>
        <end position="209"/>
    </location>
</feature>
<dbReference type="Proteomes" id="UP000191110">
    <property type="component" value="Unassembled WGS sequence"/>
</dbReference>
<reference evidence="3 4" key="1">
    <citation type="submission" date="2016-11" db="EMBL/GenBank/DDBJ databases">
        <title>Mixed transmission modes and dynamic genome evolution in an obligate animal-bacterial symbiosis.</title>
        <authorList>
            <person name="Russell S.L."/>
            <person name="Corbett-Detig R.B."/>
            <person name="Cavanaugh C.M."/>
        </authorList>
    </citation>
    <scope>NUCLEOTIDE SEQUENCE [LARGE SCALE GENOMIC DNA]</scope>
    <source>
        <strain evidence="3">Sveles-Q1</strain>
    </source>
</reference>
<dbReference type="EMBL" id="MPRL01000027">
    <property type="protein sequence ID" value="OOZ40332.1"/>
    <property type="molecule type" value="Genomic_DNA"/>
</dbReference>
<dbReference type="AlphaFoldDB" id="A0A1T2L5J0"/>
<dbReference type="OrthoDB" id="9797588at2"/>
<evidence type="ECO:0000259" key="2">
    <source>
        <dbReference type="Pfam" id="PF11845"/>
    </source>
</evidence>
<name>A0A1T2L5J0_9GAMM</name>
<proteinExistence type="predicted"/>
<evidence type="ECO:0000256" key="1">
    <source>
        <dbReference type="SAM" id="SignalP"/>
    </source>
</evidence>